<name>A0ABY5FUH9_9MICO</name>
<evidence type="ECO:0000313" key="3">
    <source>
        <dbReference type="Proteomes" id="UP001060039"/>
    </source>
</evidence>
<sequence length="215" mass="23846">MGHDSSDTEGRTADLDGLKALAHPLRVQLIEALSTYGEDTASGLADRLGESSGATSYHLRQLEKHGYVREVEGRGTGRERWWERVPGPIHLGSAELDETEAGRAASRVIMREWLHHREAGLRDVIERGHEVLSPAWREALALQSASVHVTAEQLDELNHRIVDLIVDFARDHRGQRTPGSRPVHLQYYAFPVLDGVEIPADASTPATTLQKESRS</sequence>
<dbReference type="InterPro" id="IPR001845">
    <property type="entry name" value="HTH_ArsR_DNA-bd_dom"/>
</dbReference>
<dbReference type="Proteomes" id="UP001060039">
    <property type="component" value="Chromosome"/>
</dbReference>
<dbReference type="InterPro" id="IPR011991">
    <property type="entry name" value="ArsR-like_HTH"/>
</dbReference>
<dbReference type="Gene3D" id="1.10.10.10">
    <property type="entry name" value="Winged helix-like DNA-binding domain superfamily/Winged helix DNA-binding domain"/>
    <property type="match status" value="1"/>
</dbReference>
<gene>
    <name evidence="2" type="ORF">NNL39_09795</name>
</gene>
<dbReference type="EMBL" id="CP101497">
    <property type="protein sequence ID" value="UTT61959.1"/>
    <property type="molecule type" value="Genomic_DNA"/>
</dbReference>
<feature type="domain" description="HTH arsR-type" evidence="1">
    <location>
        <begin position="16"/>
        <end position="98"/>
    </location>
</feature>
<organism evidence="2 3">
    <name type="scientific">Microcella humidisoli</name>
    <dbReference type="NCBI Taxonomy" id="2963406"/>
    <lineage>
        <taxon>Bacteria</taxon>
        <taxon>Bacillati</taxon>
        <taxon>Actinomycetota</taxon>
        <taxon>Actinomycetes</taxon>
        <taxon>Micrococcales</taxon>
        <taxon>Microbacteriaceae</taxon>
        <taxon>Microcella</taxon>
    </lineage>
</organism>
<accession>A0ABY5FUH9</accession>
<dbReference type="SMART" id="SM00418">
    <property type="entry name" value="HTH_ARSR"/>
    <property type="match status" value="1"/>
</dbReference>
<protein>
    <submittedName>
        <fullName evidence="2">Helix-turn-helix domain-containing protein</fullName>
    </submittedName>
</protein>
<dbReference type="CDD" id="cd00090">
    <property type="entry name" value="HTH_ARSR"/>
    <property type="match status" value="1"/>
</dbReference>
<evidence type="ECO:0000259" key="1">
    <source>
        <dbReference type="SMART" id="SM00418"/>
    </source>
</evidence>
<dbReference type="InterPro" id="IPR036390">
    <property type="entry name" value="WH_DNA-bd_sf"/>
</dbReference>
<dbReference type="SUPFAM" id="SSF46785">
    <property type="entry name" value="Winged helix' DNA-binding domain"/>
    <property type="match status" value="1"/>
</dbReference>
<proteinExistence type="predicted"/>
<dbReference type="Pfam" id="PF12840">
    <property type="entry name" value="HTH_20"/>
    <property type="match status" value="1"/>
</dbReference>
<reference evidence="2" key="1">
    <citation type="submission" date="2022-07" db="EMBL/GenBank/DDBJ databases">
        <title>Taxonomic analysis of Microcella humidisoli nov. sp., isolated from riverside soil.</title>
        <authorList>
            <person name="Molina K.M."/>
            <person name="Kim S.B."/>
        </authorList>
    </citation>
    <scope>NUCLEOTIDE SEQUENCE</scope>
    <source>
        <strain evidence="2">MMS21-STM10</strain>
    </source>
</reference>
<keyword evidence="3" id="KW-1185">Reference proteome</keyword>
<dbReference type="RefSeq" id="WP_255159100.1">
    <property type="nucleotide sequence ID" value="NZ_CP101497.1"/>
</dbReference>
<dbReference type="InterPro" id="IPR036388">
    <property type="entry name" value="WH-like_DNA-bd_sf"/>
</dbReference>
<evidence type="ECO:0000313" key="2">
    <source>
        <dbReference type="EMBL" id="UTT61959.1"/>
    </source>
</evidence>